<dbReference type="GO" id="GO:0007624">
    <property type="term" value="P:ultradian rhythm"/>
    <property type="evidence" value="ECO:0007669"/>
    <property type="project" value="InterPro"/>
</dbReference>
<feature type="compositionally biased region" description="Basic and acidic residues" evidence="5">
    <location>
        <begin position="55"/>
        <end position="68"/>
    </location>
</feature>
<feature type="compositionally biased region" description="Basic and acidic residues" evidence="5">
    <location>
        <begin position="1"/>
        <end position="40"/>
    </location>
</feature>
<feature type="region of interest" description="Disordered" evidence="5">
    <location>
        <begin position="1"/>
        <end position="68"/>
    </location>
</feature>
<evidence type="ECO:0000259" key="6">
    <source>
        <dbReference type="PROSITE" id="PS50102"/>
    </source>
</evidence>
<dbReference type="AlphaFoldDB" id="A0A8X6PVH8"/>
<dbReference type="SUPFAM" id="SSF54928">
    <property type="entry name" value="RNA-binding domain, RBD"/>
    <property type="match status" value="1"/>
</dbReference>
<accession>A0A8X6PVH8</accession>
<dbReference type="PANTHER" id="PTHR16001">
    <property type="entry name" value="ECTO-NOX DISULFIDE-THIOL EXCHANGER"/>
    <property type="match status" value="1"/>
</dbReference>
<feature type="coiled-coil region" evidence="4">
    <location>
        <begin position="482"/>
        <end position="516"/>
    </location>
</feature>
<proteinExistence type="predicted"/>
<dbReference type="PROSITE" id="PS00432">
    <property type="entry name" value="ACTINS_2"/>
    <property type="match status" value="1"/>
</dbReference>
<protein>
    <submittedName>
        <fullName evidence="7">Ecto-NOX disulfide-thiol exchanger 1</fullName>
    </submittedName>
</protein>
<evidence type="ECO:0000256" key="5">
    <source>
        <dbReference type="SAM" id="MobiDB-lite"/>
    </source>
</evidence>
<dbReference type="PANTHER" id="PTHR16001:SF4">
    <property type="entry name" value="ECTO-NOX DISULFIDE-THIOL EXCHANGER 1-LIKE PROTEIN"/>
    <property type="match status" value="1"/>
</dbReference>
<dbReference type="InterPro" id="IPR038876">
    <property type="entry name" value="ENOX"/>
</dbReference>
<keyword evidence="4" id="KW-0175">Coiled coil</keyword>
<dbReference type="EMBL" id="BMAW01024356">
    <property type="protein sequence ID" value="GFT87572.1"/>
    <property type="molecule type" value="Genomic_DNA"/>
</dbReference>
<dbReference type="InterPro" id="IPR004001">
    <property type="entry name" value="Actin_CS"/>
</dbReference>
<gene>
    <name evidence="7" type="primary">Enox1</name>
    <name evidence="7" type="ORF">NPIL_88091</name>
</gene>
<dbReference type="InterPro" id="IPR035979">
    <property type="entry name" value="RBD_domain_sf"/>
</dbReference>
<evidence type="ECO:0000313" key="7">
    <source>
        <dbReference type="EMBL" id="GFT87572.1"/>
    </source>
</evidence>
<name>A0A8X6PVH8_NEPPI</name>
<evidence type="ECO:0000256" key="4">
    <source>
        <dbReference type="SAM" id="Coils"/>
    </source>
</evidence>
<sequence length="542" mass="62826">MDGKNNSEHRGNFSEDLTSRSELLISEREIHDKSHPDEHKKRTLSPENCCSKFSKNKDTSRRIHNRENDIKAENKFDGNQPCDVGGHFQETITTIPPTKLIIDQRPIYLGFYPPYTHGVHENYINHNQSNYAMMPSHNSLPICSQWPVINNLTIPVRNVEMSSYVNATSVSNGMEKVTSDDATMVSYPYESLANNTPIFLSNAVLTPPLPGEIKTRREKPDGCRTVYVGNLPEKITQGIITEAFEKCGSISAIRMNQGHFCHIRFEEMESVEQALLLSKYHIKIENKDEPAYNAKIHVDYATAHSDQREFECRKRQIKREERHLTKLVQPPSPPQVLHYTDYEAVNVIGELRNEETFIEAIQVLITWLEKGESAKKNIGTFYSMLQCVNNQAVRLMNKSTKIKEELQKAIENLSTEAHDLQFQLSFVKKVYKTAEMQKNWDLFSKKQRKHIEDWKKNITNISDALISSRVEEDMDLDHDEKLWISREEYDELRQQLKSIERKLEESNMTCSEYYKENLKLKLALENRRESNIFGTTAKAKFC</sequence>
<dbReference type="GO" id="GO:0009897">
    <property type="term" value="C:external side of plasma membrane"/>
    <property type="evidence" value="ECO:0007669"/>
    <property type="project" value="InterPro"/>
</dbReference>
<keyword evidence="8" id="KW-1185">Reference proteome</keyword>
<dbReference type="GO" id="GO:0003723">
    <property type="term" value="F:RNA binding"/>
    <property type="evidence" value="ECO:0007669"/>
    <property type="project" value="UniProtKB-UniRule"/>
</dbReference>
<evidence type="ECO:0000256" key="2">
    <source>
        <dbReference type="ARBA" id="ARBA00022884"/>
    </source>
</evidence>
<feature type="coiled-coil region" evidence="4">
    <location>
        <begin position="392"/>
        <end position="423"/>
    </location>
</feature>
<reference evidence="7" key="1">
    <citation type="submission" date="2020-08" db="EMBL/GenBank/DDBJ databases">
        <title>Multicomponent nature underlies the extraordinary mechanical properties of spider dragline silk.</title>
        <authorList>
            <person name="Kono N."/>
            <person name="Nakamura H."/>
            <person name="Mori M."/>
            <person name="Yoshida Y."/>
            <person name="Ohtoshi R."/>
            <person name="Malay A.D."/>
            <person name="Moran D.A.P."/>
            <person name="Tomita M."/>
            <person name="Numata K."/>
            <person name="Arakawa K."/>
        </authorList>
    </citation>
    <scope>NUCLEOTIDE SEQUENCE</scope>
</reference>
<organism evidence="7 8">
    <name type="scientific">Nephila pilipes</name>
    <name type="common">Giant wood spider</name>
    <name type="synonym">Nephila maculata</name>
    <dbReference type="NCBI Taxonomy" id="299642"/>
    <lineage>
        <taxon>Eukaryota</taxon>
        <taxon>Metazoa</taxon>
        <taxon>Ecdysozoa</taxon>
        <taxon>Arthropoda</taxon>
        <taxon>Chelicerata</taxon>
        <taxon>Arachnida</taxon>
        <taxon>Araneae</taxon>
        <taxon>Araneomorphae</taxon>
        <taxon>Entelegynae</taxon>
        <taxon>Araneoidea</taxon>
        <taxon>Nephilidae</taxon>
        <taxon>Nephila</taxon>
    </lineage>
</organism>
<dbReference type="OrthoDB" id="6435563at2759"/>
<feature type="domain" description="RRM" evidence="6">
    <location>
        <begin position="224"/>
        <end position="303"/>
    </location>
</feature>
<evidence type="ECO:0000313" key="8">
    <source>
        <dbReference type="Proteomes" id="UP000887013"/>
    </source>
</evidence>
<dbReference type="InterPro" id="IPR012677">
    <property type="entry name" value="Nucleotide-bd_a/b_plait_sf"/>
</dbReference>
<evidence type="ECO:0000256" key="1">
    <source>
        <dbReference type="ARBA" id="ARBA00022490"/>
    </source>
</evidence>
<dbReference type="PROSITE" id="PS50102">
    <property type="entry name" value="RRM"/>
    <property type="match status" value="1"/>
</dbReference>
<keyword evidence="2 3" id="KW-0694">RNA-binding</keyword>
<evidence type="ECO:0000256" key="3">
    <source>
        <dbReference type="PROSITE-ProRule" id="PRU00176"/>
    </source>
</evidence>
<keyword evidence="1" id="KW-0963">Cytoplasm</keyword>
<comment type="caution">
    <text evidence="7">The sequence shown here is derived from an EMBL/GenBank/DDBJ whole genome shotgun (WGS) entry which is preliminary data.</text>
</comment>
<dbReference type="Gene3D" id="3.30.70.330">
    <property type="match status" value="1"/>
</dbReference>
<dbReference type="Pfam" id="PF00076">
    <property type="entry name" value="RRM_1"/>
    <property type="match status" value="1"/>
</dbReference>
<dbReference type="Proteomes" id="UP000887013">
    <property type="component" value="Unassembled WGS sequence"/>
</dbReference>
<dbReference type="GO" id="GO:0016491">
    <property type="term" value="F:oxidoreductase activity"/>
    <property type="evidence" value="ECO:0007669"/>
    <property type="project" value="InterPro"/>
</dbReference>
<dbReference type="InterPro" id="IPR000504">
    <property type="entry name" value="RRM_dom"/>
</dbReference>
<dbReference type="SMART" id="SM00360">
    <property type="entry name" value="RRM"/>
    <property type="match status" value="1"/>
</dbReference>